<keyword evidence="6" id="KW-0814">Transposable element</keyword>
<sequence length="416" mass="46060">MVRLDDLDQQLVGQLVDRARSQGLQLTGEGGLLAQLTKTIIESAAEGELDEHLGYAKHDPAGRDGGNSRNGSRPKTVLTDIGPVEVEMPRDREGTFEPQIVRKRQRRLSGIESLVISLSAKGLTHGEICAHLAEVYGAQVSKQTISTITDRVIEGMSEWQNRPLDAVYPVVFIDAINVKIREGNVANRPIYTALGVTVDGTRDVLGLWAGEHGDGEGSKYWLRVLSEIKNRGVQDVCIVVCDGLKGLPDAIANVWPAAITQTCVIHLLRNSFRYTSKRDWAAIAKDLKLVYTAASESAALDAFAAFAEKWEQRYPAIIKLWENAWAEFVPFLAFDKEIRGVICTTNSVESLNSRIRRAVNARGHFPTEQAALKCVYLAIMSLDPTGKGRQRWMNRWKAPLNAFEIAFPGRLTQGRK</sequence>
<evidence type="ECO:0000256" key="5">
    <source>
        <dbReference type="ARBA" id="ARBA00023172"/>
    </source>
</evidence>
<keyword evidence="10" id="KW-1185">Reference proteome</keyword>
<evidence type="ECO:0000256" key="3">
    <source>
        <dbReference type="ARBA" id="ARBA00022578"/>
    </source>
</evidence>
<evidence type="ECO:0000313" key="10">
    <source>
        <dbReference type="Proteomes" id="UP001564760"/>
    </source>
</evidence>
<dbReference type="InterPro" id="IPR001207">
    <property type="entry name" value="Transposase_mutator"/>
</dbReference>
<evidence type="ECO:0000256" key="7">
    <source>
        <dbReference type="SAM" id="MobiDB-lite"/>
    </source>
</evidence>
<comment type="function">
    <text evidence="1 6">Required for the transposition of the insertion element.</text>
</comment>
<dbReference type="Proteomes" id="UP001564760">
    <property type="component" value="Unassembled WGS sequence"/>
</dbReference>
<comment type="caution">
    <text evidence="9">The sequence shown here is derived from an EMBL/GenBank/DDBJ whole genome shotgun (WGS) entry which is preliminary data.</text>
</comment>
<dbReference type="PANTHER" id="PTHR33217:SF8">
    <property type="entry name" value="MUTATOR FAMILY TRANSPOSASE"/>
    <property type="match status" value="1"/>
</dbReference>
<dbReference type="NCBIfam" id="NF033543">
    <property type="entry name" value="transpos_IS256"/>
    <property type="match status" value="1"/>
</dbReference>
<evidence type="ECO:0000313" key="9">
    <source>
        <dbReference type="EMBL" id="MEY8014710.1"/>
    </source>
</evidence>
<evidence type="ECO:0000256" key="1">
    <source>
        <dbReference type="ARBA" id="ARBA00002190"/>
    </source>
</evidence>
<name>A0ABV4BXJ2_9MYCO</name>
<evidence type="ECO:0000256" key="6">
    <source>
        <dbReference type="RuleBase" id="RU365089"/>
    </source>
</evidence>
<keyword evidence="5 6" id="KW-0233">DNA recombination</keyword>
<comment type="similarity">
    <text evidence="2 6">Belongs to the transposase mutator family.</text>
</comment>
<protein>
    <recommendedName>
        <fullName evidence="6">Mutator family transposase</fullName>
    </recommendedName>
</protein>
<evidence type="ECO:0000256" key="4">
    <source>
        <dbReference type="ARBA" id="ARBA00023125"/>
    </source>
</evidence>
<dbReference type="PROSITE" id="PS01007">
    <property type="entry name" value="TRANSPOSASE_MUTATOR"/>
    <property type="match status" value="1"/>
</dbReference>
<organism evidence="9 10">
    <name type="scientific">Mycobacterium servetii</name>
    <dbReference type="NCBI Taxonomy" id="3237418"/>
    <lineage>
        <taxon>Bacteria</taxon>
        <taxon>Bacillati</taxon>
        <taxon>Actinomycetota</taxon>
        <taxon>Actinomycetes</taxon>
        <taxon>Mycobacteriales</taxon>
        <taxon>Mycobacteriaceae</taxon>
        <taxon>Mycobacterium</taxon>
    </lineage>
</organism>
<reference evidence="9 10" key="1">
    <citation type="submission" date="2024-08" db="EMBL/GenBank/DDBJ databases">
        <title>Mycobacterium servetensis sp. nov., a novel rapid-growing mycobacterial species recovered from a human patient in Zaragoza, Spain.</title>
        <authorList>
            <person name="Tristancho-Baro A.I."/>
            <person name="Buenestado-Serrano S."/>
            <person name="Garcia De Viedma D."/>
            <person name="Milagro-Beamonte A."/>
            <person name="Burillo N."/>
            <person name="Sanz S."/>
            <person name="Lopez-Calleja A.I."/>
            <person name="Penas-Utrilla D."/>
            <person name="Guardingo M."/>
            <person name="Garcia M.J."/>
            <person name="Vinuelas-Bayon J."/>
        </authorList>
    </citation>
    <scope>NUCLEOTIDE SEQUENCE [LARGE SCALE GENOMIC DNA]</scope>
    <source>
        <strain evidence="9">12766410_HUMS</strain>
        <strain evidence="10">HUMS_12744610</strain>
    </source>
</reference>
<gene>
    <name evidence="8" type="ORF">AB8998_06640</name>
    <name evidence="9" type="ORF">AB8998_06665</name>
</gene>
<dbReference type="EMBL" id="JBGEDP010000001">
    <property type="protein sequence ID" value="MEY8014705.1"/>
    <property type="molecule type" value="Genomic_DNA"/>
</dbReference>
<feature type="region of interest" description="Disordered" evidence="7">
    <location>
        <begin position="55"/>
        <end position="77"/>
    </location>
</feature>
<proteinExistence type="inferred from homology"/>
<dbReference type="Pfam" id="PF00872">
    <property type="entry name" value="Transposase_mut"/>
    <property type="match status" value="1"/>
</dbReference>
<keyword evidence="4 6" id="KW-0238">DNA-binding</keyword>
<dbReference type="EMBL" id="JBGEDP010000001">
    <property type="protein sequence ID" value="MEY8014710.1"/>
    <property type="molecule type" value="Genomic_DNA"/>
</dbReference>
<evidence type="ECO:0000313" key="8">
    <source>
        <dbReference type="EMBL" id="MEY8014705.1"/>
    </source>
</evidence>
<evidence type="ECO:0000256" key="2">
    <source>
        <dbReference type="ARBA" id="ARBA00010961"/>
    </source>
</evidence>
<accession>A0ABV4BXJ2</accession>
<dbReference type="PANTHER" id="PTHR33217">
    <property type="entry name" value="TRANSPOSASE FOR INSERTION SEQUENCE ELEMENT IS1081"/>
    <property type="match status" value="1"/>
</dbReference>
<keyword evidence="3 6" id="KW-0815">Transposition</keyword>